<name>A0ABQ4WJ83_9ASTR</name>
<reference evidence="1" key="1">
    <citation type="journal article" date="2022" name="Int. J. Mol. Sci.">
        <title>Draft Genome of Tanacetum Coccineum: Genomic Comparison of Closely Related Tanacetum-Family Plants.</title>
        <authorList>
            <person name="Yamashiro T."/>
            <person name="Shiraishi A."/>
            <person name="Nakayama K."/>
            <person name="Satake H."/>
        </authorList>
    </citation>
    <scope>NUCLEOTIDE SEQUENCE</scope>
</reference>
<reference evidence="1" key="2">
    <citation type="submission" date="2022-01" db="EMBL/GenBank/DDBJ databases">
        <authorList>
            <person name="Yamashiro T."/>
            <person name="Shiraishi A."/>
            <person name="Satake H."/>
            <person name="Nakayama K."/>
        </authorList>
    </citation>
    <scope>NUCLEOTIDE SEQUENCE</scope>
</reference>
<organism evidence="1 2">
    <name type="scientific">Tanacetum coccineum</name>
    <dbReference type="NCBI Taxonomy" id="301880"/>
    <lineage>
        <taxon>Eukaryota</taxon>
        <taxon>Viridiplantae</taxon>
        <taxon>Streptophyta</taxon>
        <taxon>Embryophyta</taxon>
        <taxon>Tracheophyta</taxon>
        <taxon>Spermatophyta</taxon>
        <taxon>Magnoliopsida</taxon>
        <taxon>eudicotyledons</taxon>
        <taxon>Gunneridae</taxon>
        <taxon>Pentapetalae</taxon>
        <taxon>asterids</taxon>
        <taxon>campanulids</taxon>
        <taxon>Asterales</taxon>
        <taxon>Asteraceae</taxon>
        <taxon>Asteroideae</taxon>
        <taxon>Anthemideae</taxon>
        <taxon>Anthemidinae</taxon>
        <taxon>Tanacetum</taxon>
    </lineage>
</organism>
<dbReference type="Proteomes" id="UP001151760">
    <property type="component" value="Unassembled WGS sequence"/>
</dbReference>
<dbReference type="EMBL" id="BQNB010008690">
    <property type="protein sequence ID" value="GJS52912.1"/>
    <property type="molecule type" value="Genomic_DNA"/>
</dbReference>
<evidence type="ECO:0000313" key="1">
    <source>
        <dbReference type="EMBL" id="GJS52912.1"/>
    </source>
</evidence>
<accession>A0ABQ4WJ83</accession>
<sequence length="78" mass="8598">MEYGMAVHLMTILEKSILHEEFHEVDHHEIDGASSSIEFDIGEPVRSTCLREAAIGTGETTLRGGLKNSSNIGWNKIS</sequence>
<protein>
    <submittedName>
        <fullName evidence="1">Uncharacterized protein</fullName>
    </submittedName>
</protein>
<comment type="caution">
    <text evidence="1">The sequence shown here is derived from an EMBL/GenBank/DDBJ whole genome shotgun (WGS) entry which is preliminary data.</text>
</comment>
<proteinExistence type="predicted"/>
<keyword evidence="2" id="KW-1185">Reference proteome</keyword>
<evidence type="ECO:0000313" key="2">
    <source>
        <dbReference type="Proteomes" id="UP001151760"/>
    </source>
</evidence>
<gene>
    <name evidence="1" type="ORF">Tco_0626274</name>
</gene>